<feature type="region of interest" description="Disordered" evidence="1">
    <location>
        <begin position="22"/>
        <end position="79"/>
    </location>
</feature>
<evidence type="ECO:0000313" key="2">
    <source>
        <dbReference type="EMBL" id="JAU28177.1"/>
    </source>
</evidence>
<feature type="compositionally biased region" description="Basic and acidic residues" evidence="1">
    <location>
        <begin position="45"/>
        <end position="56"/>
    </location>
</feature>
<name>A0A1J3E7N7_NOCCA</name>
<feature type="compositionally biased region" description="Basic and acidic residues" evidence="1">
    <location>
        <begin position="90"/>
        <end position="99"/>
    </location>
</feature>
<organism evidence="2">
    <name type="scientific">Noccaea caerulescens</name>
    <name type="common">Alpine penny-cress</name>
    <name type="synonym">Thlaspi caerulescens</name>
    <dbReference type="NCBI Taxonomy" id="107243"/>
    <lineage>
        <taxon>Eukaryota</taxon>
        <taxon>Viridiplantae</taxon>
        <taxon>Streptophyta</taxon>
        <taxon>Embryophyta</taxon>
        <taxon>Tracheophyta</taxon>
        <taxon>Spermatophyta</taxon>
        <taxon>Magnoliopsida</taxon>
        <taxon>eudicotyledons</taxon>
        <taxon>Gunneridae</taxon>
        <taxon>Pentapetalae</taxon>
        <taxon>rosids</taxon>
        <taxon>malvids</taxon>
        <taxon>Brassicales</taxon>
        <taxon>Brassicaceae</taxon>
        <taxon>Coluteocarpeae</taxon>
        <taxon>Noccaea</taxon>
    </lineage>
</organism>
<reference evidence="2" key="1">
    <citation type="submission" date="2016-07" db="EMBL/GenBank/DDBJ databases">
        <title>De novo transcriptome assembly of four accessions of the metal hyperaccumulator plant Noccaea caerulescens.</title>
        <authorList>
            <person name="Blande D."/>
            <person name="Halimaa P."/>
            <person name="Tervahauta A.I."/>
            <person name="Aarts M.G."/>
            <person name="Karenlampi S.O."/>
        </authorList>
    </citation>
    <scope>NUCLEOTIDE SEQUENCE</scope>
</reference>
<feature type="region of interest" description="Disordered" evidence="1">
    <location>
        <begin position="86"/>
        <end position="105"/>
    </location>
</feature>
<dbReference type="EMBL" id="GEVI01004143">
    <property type="protein sequence ID" value="JAU28177.1"/>
    <property type="molecule type" value="Transcribed_RNA"/>
</dbReference>
<sequence>MNRRFDFSVQGISHFSERLAMEMPGETSGGVQEIQNRGHHTTANKHRDGTEVPQEEREGEVESSQTERPEVASSVQVPRHILAVLSFPSRDGHRDKETHVSVVPD</sequence>
<gene>
    <name evidence="2" type="ORF">GA_TR21011_c0_g1_i1_g.69823</name>
</gene>
<evidence type="ECO:0000256" key="1">
    <source>
        <dbReference type="SAM" id="MobiDB-lite"/>
    </source>
</evidence>
<protein>
    <submittedName>
        <fullName evidence="2">Uncharacterized protein</fullName>
    </submittedName>
</protein>
<accession>A0A1J3E7N7</accession>
<dbReference type="AlphaFoldDB" id="A0A1J3E7N7"/>
<proteinExistence type="predicted"/>